<dbReference type="EMBL" id="JARHTQ010000007">
    <property type="protein sequence ID" value="MDF2256829.1"/>
    <property type="molecule type" value="Genomic_DNA"/>
</dbReference>
<reference evidence="3 4" key="1">
    <citation type="submission" date="2023-03" db="EMBL/GenBank/DDBJ databases">
        <title>Draft genome sequence of type strain Streptomyces ferralitis JCM 14344.</title>
        <authorList>
            <person name="Klaysubun C."/>
            <person name="Duangmal K."/>
        </authorList>
    </citation>
    <scope>NUCLEOTIDE SEQUENCE [LARGE SCALE GENOMIC DNA]</scope>
    <source>
        <strain evidence="3 4">JCM 14344</strain>
    </source>
</reference>
<organism evidence="3 4">
    <name type="scientific">Streptantibioticus ferralitis</name>
    <dbReference type="NCBI Taxonomy" id="236510"/>
    <lineage>
        <taxon>Bacteria</taxon>
        <taxon>Bacillati</taxon>
        <taxon>Actinomycetota</taxon>
        <taxon>Actinomycetes</taxon>
        <taxon>Kitasatosporales</taxon>
        <taxon>Streptomycetaceae</taxon>
        <taxon>Streptantibioticus</taxon>
    </lineage>
</organism>
<dbReference type="InterPro" id="IPR012132">
    <property type="entry name" value="GMC_OxRdtase"/>
</dbReference>
<dbReference type="SUPFAM" id="SSF51905">
    <property type="entry name" value="FAD/NAD(P)-binding domain"/>
    <property type="match status" value="1"/>
</dbReference>
<comment type="similarity">
    <text evidence="1">Belongs to the GMC oxidoreductase family.</text>
</comment>
<protein>
    <submittedName>
        <fullName evidence="3">GMC oxidoreductase</fullName>
    </submittedName>
</protein>
<dbReference type="Proteomes" id="UP001220022">
    <property type="component" value="Unassembled WGS sequence"/>
</dbReference>
<dbReference type="InterPro" id="IPR036188">
    <property type="entry name" value="FAD/NAD-bd_sf"/>
</dbReference>
<gene>
    <name evidence="3" type="ORF">P2L57_14200</name>
</gene>
<name>A0ABT5YZ53_9ACTN</name>
<evidence type="ECO:0000313" key="3">
    <source>
        <dbReference type="EMBL" id="MDF2256829.1"/>
    </source>
</evidence>
<dbReference type="Gene3D" id="3.30.410.40">
    <property type="match status" value="1"/>
</dbReference>
<evidence type="ECO:0000256" key="1">
    <source>
        <dbReference type="ARBA" id="ARBA00010790"/>
    </source>
</evidence>
<keyword evidence="4" id="KW-1185">Reference proteome</keyword>
<comment type="caution">
    <text evidence="3">The sequence shown here is derived from an EMBL/GenBank/DDBJ whole genome shotgun (WGS) entry which is preliminary data.</text>
</comment>
<proteinExistence type="inferred from homology"/>
<accession>A0ABT5YZ53</accession>
<feature type="domain" description="Glucose-methanol-choline oxidoreductase C-terminal" evidence="2">
    <location>
        <begin position="6"/>
        <end position="74"/>
    </location>
</feature>
<dbReference type="RefSeq" id="WP_275813782.1">
    <property type="nucleotide sequence ID" value="NZ_BAAANM010000001.1"/>
</dbReference>
<evidence type="ECO:0000313" key="4">
    <source>
        <dbReference type="Proteomes" id="UP001220022"/>
    </source>
</evidence>
<dbReference type="PANTHER" id="PTHR11552:SF147">
    <property type="entry name" value="CHOLINE DEHYDROGENASE, MITOCHONDRIAL"/>
    <property type="match status" value="1"/>
</dbReference>
<dbReference type="InterPro" id="IPR007867">
    <property type="entry name" value="GMC_OxRtase_C"/>
</dbReference>
<dbReference type="Gene3D" id="3.50.50.60">
    <property type="entry name" value="FAD/NAD(P)-binding domain"/>
    <property type="match status" value="1"/>
</dbReference>
<sequence>MPGGVSDAEVAACIRAAASTFWHQCGTARIGVDGDAVVDSELRVRGLEGLRVADASVLPRVTSGNTMAPCVVIGHRAASLIRG</sequence>
<dbReference type="Pfam" id="PF05199">
    <property type="entry name" value="GMC_oxred_C"/>
    <property type="match status" value="1"/>
</dbReference>
<dbReference type="PANTHER" id="PTHR11552">
    <property type="entry name" value="GLUCOSE-METHANOL-CHOLINE GMC OXIDOREDUCTASE"/>
    <property type="match status" value="1"/>
</dbReference>
<evidence type="ECO:0000259" key="2">
    <source>
        <dbReference type="Pfam" id="PF05199"/>
    </source>
</evidence>